<keyword evidence="3" id="KW-1185">Reference proteome</keyword>
<organism evidence="2 3">
    <name type="scientific">Naematelia encephala</name>
    <dbReference type="NCBI Taxonomy" id="71784"/>
    <lineage>
        <taxon>Eukaryota</taxon>
        <taxon>Fungi</taxon>
        <taxon>Dikarya</taxon>
        <taxon>Basidiomycota</taxon>
        <taxon>Agaricomycotina</taxon>
        <taxon>Tremellomycetes</taxon>
        <taxon>Tremellales</taxon>
        <taxon>Naemateliaceae</taxon>
        <taxon>Naematelia</taxon>
    </lineage>
</organism>
<feature type="compositionally biased region" description="Polar residues" evidence="1">
    <location>
        <begin position="547"/>
        <end position="560"/>
    </location>
</feature>
<protein>
    <submittedName>
        <fullName evidence="2">Uncharacterized protein</fullName>
    </submittedName>
</protein>
<feature type="compositionally biased region" description="Basic and acidic residues" evidence="1">
    <location>
        <begin position="456"/>
        <end position="472"/>
    </location>
</feature>
<evidence type="ECO:0000256" key="1">
    <source>
        <dbReference type="SAM" id="MobiDB-lite"/>
    </source>
</evidence>
<proteinExistence type="predicted"/>
<feature type="region of interest" description="Disordered" evidence="1">
    <location>
        <begin position="187"/>
        <end position="249"/>
    </location>
</feature>
<feature type="compositionally biased region" description="Basic and acidic residues" evidence="1">
    <location>
        <begin position="516"/>
        <end position="526"/>
    </location>
</feature>
<sequence length="689" mass="75812">MSNLDSLSSSTGLTASTSTTAATIRTGHGGRCVDHLTPMPSFAEILRSSAFNSLWTDVYSMNQGAYISEPVWRGHLQSMCSEITGRFKLNTITSLEWNPEVDLSNALLWVDSDIHQFYVTCRRSVEQKHGRDPNKVKAQSVGVKFVDIALTWKELPNRDSQQSPYSLCFHPIEVKCYKFSTEREAREAKTIPQPADPTSLSLNAAQTIDPPPSETPLRPDVRGSGSLPNPSPTNMPNDDPSSLDGRSSTDSAFTNLASQYVKGLAQAILYTSACFTLSGIPTGMFICGTKFTRLCTVPESDGKLIAVEFAGSDASERRDITISSLVADKGTWSSRFPYDLVSILPCSEDPSHRSHDFEIFVDDLIKARKAIHNLPFGPPPRNLRNSTHIPAPTLSPTLQLSLSEKSELVDLFVAAHPSVFSKSWAEEFKSALASEGSQSSTDKMTLPTEFTEDSSTADHRDRDNDKGHGRQADDDERSGGVGGGGTGFSASKGSNKRRYSGGERGRQTGHSAALFRGDEQQERLDSTRPGGRQKSAHHAPIPIPTENALQSKPRSITPITPESPARGHLDHWLRYQQSSYGLFHPPPPSSFDDLELPSSPTYVEDFPKLYTSGDMKSTARQEARGLLTTQEEDSELDDQETEYPYELAAALFHSHGGRIRIVDSLEMDSLLCESRMLSDQIRHQPLYRP</sequence>
<evidence type="ECO:0000313" key="3">
    <source>
        <dbReference type="Proteomes" id="UP000193986"/>
    </source>
</evidence>
<dbReference type="EMBL" id="MCFC01000096">
    <property type="protein sequence ID" value="ORY22251.1"/>
    <property type="molecule type" value="Genomic_DNA"/>
</dbReference>
<reference evidence="2 3" key="1">
    <citation type="submission" date="2016-07" db="EMBL/GenBank/DDBJ databases">
        <title>Pervasive Adenine N6-methylation of Active Genes in Fungi.</title>
        <authorList>
            <consortium name="DOE Joint Genome Institute"/>
            <person name="Mondo S.J."/>
            <person name="Dannebaum R.O."/>
            <person name="Kuo R.C."/>
            <person name="Labutti K."/>
            <person name="Haridas S."/>
            <person name="Kuo A."/>
            <person name="Salamov A."/>
            <person name="Ahrendt S.R."/>
            <person name="Lipzen A."/>
            <person name="Sullivan W."/>
            <person name="Andreopoulos W.B."/>
            <person name="Clum A."/>
            <person name="Lindquist E."/>
            <person name="Daum C."/>
            <person name="Ramamoorthy G.K."/>
            <person name="Gryganskyi A."/>
            <person name="Culley D."/>
            <person name="Magnuson J.K."/>
            <person name="James T.Y."/>
            <person name="O'Malley M.A."/>
            <person name="Stajich J.E."/>
            <person name="Spatafora J.W."/>
            <person name="Visel A."/>
            <person name="Grigoriev I.V."/>
        </authorList>
    </citation>
    <scope>NUCLEOTIDE SEQUENCE [LARGE SCALE GENOMIC DNA]</scope>
    <source>
        <strain evidence="2 3">68-887.2</strain>
    </source>
</reference>
<name>A0A1Y2AI41_9TREE</name>
<dbReference type="Proteomes" id="UP000193986">
    <property type="component" value="Unassembled WGS sequence"/>
</dbReference>
<evidence type="ECO:0000313" key="2">
    <source>
        <dbReference type="EMBL" id="ORY22251.1"/>
    </source>
</evidence>
<dbReference type="AlphaFoldDB" id="A0A1Y2AI41"/>
<feature type="compositionally biased region" description="Polar residues" evidence="1">
    <location>
        <begin position="196"/>
        <end position="206"/>
    </location>
</feature>
<gene>
    <name evidence="2" type="ORF">BCR39DRAFT_551993</name>
</gene>
<accession>A0A1Y2AI41</accession>
<feature type="region of interest" description="Disordered" evidence="1">
    <location>
        <begin position="432"/>
        <end position="566"/>
    </location>
</feature>
<dbReference type="InParanoid" id="A0A1Y2AI41"/>
<comment type="caution">
    <text evidence="2">The sequence shown here is derived from an EMBL/GenBank/DDBJ whole genome shotgun (WGS) entry which is preliminary data.</text>
</comment>
<feature type="compositionally biased region" description="Polar residues" evidence="1">
    <location>
        <begin position="226"/>
        <end position="249"/>
    </location>
</feature>